<proteinExistence type="predicted"/>
<organism evidence="1">
    <name type="scientific">marine sediment metagenome</name>
    <dbReference type="NCBI Taxonomy" id="412755"/>
    <lineage>
        <taxon>unclassified sequences</taxon>
        <taxon>metagenomes</taxon>
        <taxon>ecological metagenomes</taxon>
    </lineage>
</organism>
<reference evidence="1" key="1">
    <citation type="journal article" date="2014" name="Front. Microbiol.">
        <title>High frequency of phylogenetically diverse reductive dehalogenase-homologous genes in deep subseafloor sedimentary metagenomes.</title>
        <authorList>
            <person name="Kawai M."/>
            <person name="Futagami T."/>
            <person name="Toyoda A."/>
            <person name="Takaki Y."/>
            <person name="Nishi S."/>
            <person name="Hori S."/>
            <person name="Arai W."/>
            <person name="Tsubouchi T."/>
            <person name="Morono Y."/>
            <person name="Uchiyama I."/>
            <person name="Ito T."/>
            <person name="Fujiyama A."/>
            <person name="Inagaki F."/>
            <person name="Takami H."/>
        </authorList>
    </citation>
    <scope>NUCLEOTIDE SEQUENCE</scope>
    <source>
        <strain evidence="1">Expedition CK06-06</strain>
    </source>
</reference>
<protein>
    <submittedName>
        <fullName evidence="1">Uncharacterized protein</fullName>
    </submittedName>
</protein>
<name>X1KKI9_9ZZZZ</name>
<accession>X1KKI9</accession>
<gene>
    <name evidence="1" type="ORF">S06H3_03783</name>
</gene>
<evidence type="ECO:0000313" key="1">
    <source>
        <dbReference type="EMBL" id="GAH94100.1"/>
    </source>
</evidence>
<dbReference type="AlphaFoldDB" id="X1KKI9"/>
<sequence>MDLNKCDYKFYLDKDGKPVIEAGNAECLLHATKALQGNEVTVTIAGVKAEPAPVAD</sequence>
<comment type="caution">
    <text evidence="1">The sequence shown here is derived from an EMBL/GenBank/DDBJ whole genome shotgun (WGS) entry which is preliminary data.</text>
</comment>
<dbReference type="EMBL" id="BARV01001269">
    <property type="protein sequence ID" value="GAH94100.1"/>
    <property type="molecule type" value="Genomic_DNA"/>
</dbReference>